<organism evidence="3 4">
    <name type="scientific">Rickenella mellea</name>
    <dbReference type="NCBI Taxonomy" id="50990"/>
    <lineage>
        <taxon>Eukaryota</taxon>
        <taxon>Fungi</taxon>
        <taxon>Dikarya</taxon>
        <taxon>Basidiomycota</taxon>
        <taxon>Agaricomycotina</taxon>
        <taxon>Agaricomycetes</taxon>
        <taxon>Hymenochaetales</taxon>
        <taxon>Rickenellaceae</taxon>
        <taxon>Rickenella</taxon>
    </lineage>
</organism>
<dbReference type="InterPro" id="IPR032675">
    <property type="entry name" value="LRR_dom_sf"/>
</dbReference>
<accession>A0A4R5XIF8</accession>
<protein>
    <recommendedName>
        <fullName evidence="2">F-box domain-containing protein</fullName>
    </recommendedName>
</protein>
<sequence length="496" mass="56610">MEQDEALNENDVSDWADLTRAFLKMKHICSKPLDASNFASLPIPNLDELTWTNTYPALRAQKAIRARLLQEMQMVEAKISFLQRSCNTLALRRGLRHLPDEILAQIFETGYTTDLQGNRFAITISHVNRRFRNVSLRLPRLWSTITNYQRVSELKVFLTRSKDMGIIIKLLPDGHPLMPAKKFIGIVVRHSQRWIEFDHGFDEEVEMDATLSRYKLDLPKLRKLTNNSGYLAPTLPKWNMPSLAEYEGDASPGLSATNMVSCTLDLWDNNGLYDLLSFISDNPTLRSLSLVFHGFIPYMGGSQVDAKATLSSLDTFSVHFDGGCYIDDDFERFVTNLSLPNLTQFSLKLSVDPVGSSREDCDTGRFFQVLLRNPNPYPKLAKLDVIIDAFFDIPSIELEQSLERLPSLRRIYVEAPGMDSSYDRWRCTHPLHSVELSKCDRFTRGFVESLGTELLRNDHSAEDRMQMFTVTNCRGLGRSSFPDLEAKLGDRFVFLP</sequence>
<dbReference type="PROSITE" id="PS50181">
    <property type="entry name" value="FBOX"/>
    <property type="match status" value="1"/>
</dbReference>
<evidence type="ECO:0000256" key="1">
    <source>
        <dbReference type="SAM" id="Coils"/>
    </source>
</evidence>
<proteinExistence type="predicted"/>
<dbReference type="AlphaFoldDB" id="A0A4R5XIF8"/>
<keyword evidence="4" id="KW-1185">Reference proteome</keyword>
<gene>
    <name evidence="3" type="ORF">BD410DRAFT_780657</name>
</gene>
<evidence type="ECO:0000259" key="2">
    <source>
        <dbReference type="PROSITE" id="PS50181"/>
    </source>
</evidence>
<dbReference type="SUPFAM" id="SSF52047">
    <property type="entry name" value="RNI-like"/>
    <property type="match status" value="1"/>
</dbReference>
<dbReference type="Gene3D" id="3.80.10.10">
    <property type="entry name" value="Ribonuclease Inhibitor"/>
    <property type="match status" value="1"/>
</dbReference>
<feature type="domain" description="F-box" evidence="2">
    <location>
        <begin position="92"/>
        <end position="145"/>
    </location>
</feature>
<feature type="coiled-coil region" evidence="1">
    <location>
        <begin position="58"/>
        <end position="85"/>
    </location>
</feature>
<keyword evidence="1" id="KW-0175">Coiled coil</keyword>
<dbReference type="InterPro" id="IPR001810">
    <property type="entry name" value="F-box_dom"/>
</dbReference>
<dbReference type="EMBL" id="ML170156">
    <property type="protein sequence ID" value="TDL30117.1"/>
    <property type="molecule type" value="Genomic_DNA"/>
</dbReference>
<dbReference type="Proteomes" id="UP000294933">
    <property type="component" value="Unassembled WGS sequence"/>
</dbReference>
<evidence type="ECO:0000313" key="4">
    <source>
        <dbReference type="Proteomes" id="UP000294933"/>
    </source>
</evidence>
<name>A0A4R5XIF8_9AGAM</name>
<evidence type="ECO:0000313" key="3">
    <source>
        <dbReference type="EMBL" id="TDL30117.1"/>
    </source>
</evidence>
<dbReference type="STRING" id="50990.A0A4R5XIF8"/>
<reference evidence="3 4" key="1">
    <citation type="submission" date="2018-06" db="EMBL/GenBank/DDBJ databases">
        <title>A transcriptomic atlas of mushroom development highlights an independent origin of complex multicellularity.</title>
        <authorList>
            <consortium name="DOE Joint Genome Institute"/>
            <person name="Krizsan K."/>
            <person name="Almasi E."/>
            <person name="Merenyi Z."/>
            <person name="Sahu N."/>
            <person name="Viragh M."/>
            <person name="Koszo T."/>
            <person name="Mondo S."/>
            <person name="Kiss B."/>
            <person name="Balint B."/>
            <person name="Kues U."/>
            <person name="Barry K."/>
            <person name="Hegedus J.C."/>
            <person name="Henrissat B."/>
            <person name="Johnson J."/>
            <person name="Lipzen A."/>
            <person name="Ohm R."/>
            <person name="Nagy I."/>
            <person name="Pangilinan J."/>
            <person name="Yan J."/>
            <person name="Xiong Y."/>
            <person name="Grigoriev I.V."/>
            <person name="Hibbett D.S."/>
            <person name="Nagy L.G."/>
        </authorList>
    </citation>
    <scope>NUCLEOTIDE SEQUENCE [LARGE SCALE GENOMIC DNA]</scope>
    <source>
        <strain evidence="3 4">SZMC22713</strain>
    </source>
</reference>
<dbReference type="OrthoDB" id="3365698at2759"/>
<dbReference type="VEuPathDB" id="FungiDB:BD410DRAFT_780657"/>
<dbReference type="Gene3D" id="1.20.1280.50">
    <property type="match status" value="1"/>
</dbReference>